<proteinExistence type="predicted"/>
<gene>
    <name evidence="4" type="ORF">GCM10023171_15870</name>
</gene>
<feature type="region of interest" description="Disordered" evidence="1">
    <location>
        <begin position="120"/>
        <end position="145"/>
    </location>
</feature>
<keyword evidence="5" id="KW-1185">Reference proteome</keyword>
<dbReference type="Proteomes" id="UP001500731">
    <property type="component" value="Unassembled WGS sequence"/>
</dbReference>
<evidence type="ECO:0000256" key="2">
    <source>
        <dbReference type="SAM" id="Phobius"/>
    </source>
</evidence>
<keyword evidence="2" id="KW-0472">Membrane</keyword>
<feature type="transmembrane region" description="Helical" evidence="2">
    <location>
        <begin position="91"/>
        <end position="111"/>
    </location>
</feature>
<keyword evidence="2" id="KW-1133">Transmembrane helix</keyword>
<evidence type="ECO:0000256" key="1">
    <source>
        <dbReference type="SAM" id="MobiDB-lite"/>
    </source>
</evidence>
<dbReference type="InterPro" id="IPR045597">
    <property type="entry name" value="DUF6458"/>
</dbReference>
<evidence type="ECO:0000313" key="4">
    <source>
        <dbReference type="EMBL" id="GAA4483821.1"/>
    </source>
</evidence>
<reference evidence="5" key="1">
    <citation type="journal article" date="2019" name="Int. J. Syst. Evol. Microbiol.">
        <title>The Global Catalogue of Microorganisms (GCM) 10K type strain sequencing project: providing services to taxonomists for standard genome sequencing and annotation.</title>
        <authorList>
            <consortium name="The Broad Institute Genomics Platform"/>
            <consortium name="The Broad Institute Genome Sequencing Center for Infectious Disease"/>
            <person name="Wu L."/>
            <person name="Ma J."/>
        </authorList>
    </citation>
    <scope>NUCLEOTIDE SEQUENCE [LARGE SCALE GENOMIC DNA]</scope>
    <source>
        <strain evidence="5">JCM 17839</strain>
    </source>
</reference>
<keyword evidence="2" id="KW-0812">Transmembrane</keyword>
<accession>A0ABP8PBM7</accession>
<feature type="region of interest" description="Disordered" evidence="1">
    <location>
        <begin position="1"/>
        <end position="27"/>
    </location>
</feature>
<name>A0ABP8PBM7_9MICO</name>
<organism evidence="4 5">
    <name type="scientific">Microbacterium panaciterrae</name>
    <dbReference type="NCBI Taxonomy" id="985759"/>
    <lineage>
        <taxon>Bacteria</taxon>
        <taxon>Bacillati</taxon>
        <taxon>Actinomycetota</taxon>
        <taxon>Actinomycetes</taxon>
        <taxon>Micrococcales</taxon>
        <taxon>Microbacteriaceae</taxon>
        <taxon>Microbacterium</taxon>
    </lineage>
</organism>
<feature type="compositionally biased region" description="Low complexity" evidence="1">
    <location>
        <begin position="129"/>
        <end position="139"/>
    </location>
</feature>
<comment type="caution">
    <text evidence="4">The sequence shown here is derived from an EMBL/GenBank/DDBJ whole genome shotgun (WGS) entry which is preliminary data.</text>
</comment>
<protein>
    <recommendedName>
        <fullName evidence="3">DUF6458 domain-containing protein</fullName>
    </recommendedName>
</protein>
<evidence type="ECO:0000259" key="3">
    <source>
        <dbReference type="Pfam" id="PF20059"/>
    </source>
</evidence>
<dbReference type="Pfam" id="PF20059">
    <property type="entry name" value="DUF6458"/>
    <property type="match status" value="1"/>
</dbReference>
<evidence type="ECO:0000313" key="5">
    <source>
        <dbReference type="Proteomes" id="UP001500731"/>
    </source>
</evidence>
<dbReference type="EMBL" id="BAABGP010000010">
    <property type="protein sequence ID" value="GAA4483821.1"/>
    <property type="molecule type" value="Genomic_DNA"/>
</dbReference>
<feature type="compositionally biased region" description="Basic and acidic residues" evidence="1">
    <location>
        <begin position="1"/>
        <end position="22"/>
    </location>
</feature>
<sequence>MRRRPDDGSRSSATHHVDRETVEEASDVQELWEPLWPHDLGQGEARDAPKPQTRRGRCSMSIGTGIVLIVIGAILEFALNITVAWVNLHLVGYILMIAGAVVLILGLIFMLRRRRTVTTNRTMDDPETRAQTTRRSTSRTNDEVL</sequence>
<feature type="transmembrane region" description="Helical" evidence="2">
    <location>
        <begin position="62"/>
        <end position="85"/>
    </location>
</feature>
<feature type="domain" description="DUF6458" evidence="3">
    <location>
        <begin position="60"/>
        <end position="135"/>
    </location>
</feature>